<evidence type="ECO:0000259" key="1">
    <source>
        <dbReference type="Pfam" id="PF13358"/>
    </source>
</evidence>
<dbReference type="PATRIC" id="fig|660596.6.peg.204"/>
<organism evidence="4 5">
    <name type="scientific">Pantoea stewartii subsp. stewartii DC283</name>
    <dbReference type="NCBI Taxonomy" id="660596"/>
    <lineage>
        <taxon>Bacteria</taxon>
        <taxon>Pseudomonadati</taxon>
        <taxon>Pseudomonadota</taxon>
        <taxon>Gammaproteobacteria</taxon>
        <taxon>Enterobacterales</taxon>
        <taxon>Erwiniaceae</taxon>
        <taxon>Pantoea</taxon>
    </lineage>
</organism>
<sequence length="310" mass="35526">MLMLHRGDTVSHVARTLCCARSSIGRWINWFTLSGAEGLKSLPSGRGRRWPFEHICALLRELVKHSPGDFGYQRSRWSTELLAIKIRDITGCPLHASTIRRWLPAAGLVWRRAAPTLRIRDPHKEEKMVAIHKALAKCSAENPVFYEDEVDIHLNPKIGADWQLRGQQKRVVTPGQNEKYYLAGALHSGTGKVSYVGGNSKGSSLFIRLLKHLKATYRRAKTITLIVDNYIIHKSRETLRWLKANPKFRVIYQPIYSPWVNHVERLWQALHETITRNHQCSSMWQLLKKVHHFMNTVSPFPGGKHGLAKV</sequence>
<dbReference type="Gene3D" id="3.30.420.10">
    <property type="entry name" value="Ribonuclease H-like superfamily/Ribonuclease H"/>
    <property type="match status" value="1"/>
</dbReference>
<dbReference type="GO" id="GO:0003676">
    <property type="term" value="F:nucleic acid binding"/>
    <property type="evidence" value="ECO:0007669"/>
    <property type="project" value="InterPro"/>
</dbReference>
<dbReference type="EMBL" id="AHIE01000002">
    <property type="protein sequence ID" value="EHU01885.1"/>
    <property type="molecule type" value="Genomic_DNA"/>
</dbReference>
<dbReference type="Pfam" id="PF13565">
    <property type="entry name" value="HTH_32"/>
    <property type="match status" value="1"/>
</dbReference>
<comment type="caution">
    <text evidence="4">The sequence shown here is derived from an EMBL/GenBank/DDBJ whole genome shotgun (WGS) entry which is preliminary data.</text>
</comment>
<reference evidence="4 5" key="1">
    <citation type="journal article" date="2012" name="Mol. Microbiol.">
        <title>The genetic and structural basis of two distinct terminal side branch residues in stewartan and amylovoran exopolysaccharides and their potential role in host adaptation.</title>
        <authorList>
            <person name="Wang X."/>
            <person name="Yang F."/>
            <person name="von Bodman S.B."/>
        </authorList>
    </citation>
    <scope>NUCLEOTIDE SEQUENCE [LARGE SCALE GENOMIC DNA]</scope>
    <source>
        <strain evidence="4 5">DC283</strain>
    </source>
</reference>
<gene>
    <name evidence="3" type="ORF">CKS_0347</name>
    <name evidence="2" type="ORF">CKS_4546</name>
    <name evidence="4" type="ORF">CKS_5220</name>
</gene>
<dbReference type="AlphaFoldDB" id="H3R8N6"/>
<reference evidence="4" key="2">
    <citation type="submission" date="2012-01" db="EMBL/GenBank/DDBJ databases">
        <authorList>
            <person name="Biehl B.S."/>
            <person name="Ding Y."/>
            <person name="Dugan-Rocha S.P."/>
            <person name="Gibbs R.A."/>
            <person name="Glasner J.D."/>
            <person name="Kovar C."/>
            <person name="Muzny D.M."/>
            <person name="Neeno-Eckwall E.C."/>
            <person name="Perna N.T."/>
            <person name="Qin X."/>
            <person name="von Bodman S.B."/>
            <person name="Weinstock G.M."/>
        </authorList>
    </citation>
    <scope>NUCLEOTIDE SEQUENCE</scope>
    <source>
        <strain evidence="4">DC283</strain>
    </source>
</reference>
<dbReference type="EMBL" id="AHIE01000001">
    <property type="protein sequence ID" value="EHU02372.1"/>
    <property type="molecule type" value="Genomic_DNA"/>
</dbReference>
<dbReference type="NCBIfam" id="NF033545">
    <property type="entry name" value="transpos_IS630"/>
    <property type="match status" value="1"/>
</dbReference>
<proteinExistence type="predicted"/>
<feature type="domain" description="Tc1-like transposase DDE" evidence="1">
    <location>
        <begin position="144"/>
        <end position="282"/>
    </location>
</feature>
<protein>
    <submittedName>
        <fullName evidence="4">Transposase</fullName>
    </submittedName>
</protein>
<evidence type="ECO:0000313" key="3">
    <source>
        <dbReference type="EMBL" id="EHU01885.1"/>
    </source>
</evidence>
<evidence type="ECO:0000313" key="2">
    <source>
        <dbReference type="EMBL" id="EHT97981.1"/>
    </source>
</evidence>
<evidence type="ECO:0000313" key="5">
    <source>
        <dbReference type="Proteomes" id="UP000005050"/>
    </source>
</evidence>
<dbReference type="InterPro" id="IPR047655">
    <property type="entry name" value="Transpos_IS630-like"/>
</dbReference>
<dbReference type="InterPro" id="IPR036397">
    <property type="entry name" value="RNaseH_sf"/>
</dbReference>
<dbReference type="InterPro" id="IPR038717">
    <property type="entry name" value="Tc1-like_DDE_dom"/>
</dbReference>
<evidence type="ECO:0000313" key="4">
    <source>
        <dbReference type="EMBL" id="EHU02372.1"/>
    </source>
</evidence>
<dbReference type="EMBL" id="AHIE01000039">
    <property type="protein sequence ID" value="EHT97981.1"/>
    <property type="molecule type" value="Genomic_DNA"/>
</dbReference>
<name>H3R8N6_PANSE</name>
<dbReference type="Proteomes" id="UP000005050">
    <property type="component" value="Unassembled WGS sequence"/>
</dbReference>
<accession>H3R8N6</accession>
<dbReference type="Pfam" id="PF13358">
    <property type="entry name" value="DDE_3"/>
    <property type="match status" value="1"/>
</dbReference>
<dbReference type="SUPFAM" id="SSF46689">
    <property type="entry name" value="Homeodomain-like"/>
    <property type="match status" value="1"/>
</dbReference>
<dbReference type="InterPro" id="IPR009057">
    <property type="entry name" value="Homeodomain-like_sf"/>
</dbReference>